<proteinExistence type="predicted"/>
<reference evidence="1" key="1">
    <citation type="submission" date="2015-01" db="EMBL/GenBank/DDBJ databases">
        <authorList>
            <person name="Durling Mikael"/>
        </authorList>
    </citation>
    <scope>NUCLEOTIDE SEQUENCE</scope>
</reference>
<sequence length="301" mass="34657">MDADLHALLPPSLLQQAAESWMAITRTEEVPDFGKAVKKMLFSDDDKVSAIRPKVWPALEYISKLGPDHLPDWFSLLPPVDNPDFPTQALGLTMVLDQAPRNFFQGIDQRWVGGYFDDISLGFARSLQKLTPDLRPTSWNRWKDTASFEYFIFARMSFGTPFVHNEHASEEAMAFTDETRTYIEERFNVRDPIREQPERRWDLLGFPKLISSGGPEGEVDIVKGGFWLLELMDVHKPPLDKFGRYPYRNWYLGRDMMAEEEAWIRDAGFFKPPPEEVCRKIREDIEANIWSPLGSGGNPDV</sequence>
<dbReference type="InterPro" id="IPR011990">
    <property type="entry name" value="TPR-like_helical_dom_sf"/>
</dbReference>
<organism evidence="1">
    <name type="scientific">Bionectria ochroleuca</name>
    <name type="common">Gliocladium roseum</name>
    <dbReference type="NCBI Taxonomy" id="29856"/>
    <lineage>
        <taxon>Eukaryota</taxon>
        <taxon>Fungi</taxon>
        <taxon>Dikarya</taxon>
        <taxon>Ascomycota</taxon>
        <taxon>Pezizomycotina</taxon>
        <taxon>Sordariomycetes</taxon>
        <taxon>Hypocreomycetidae</taxon>
        <taxon>Hypocreales</taxon>
        <taxon>Bionectriaceae</taxon>
        <taxon>Clonostachys</taxon>
    </lineage>
</organism>
<dbReference type="AlphaFoldDB" id="A0A0B7KBL2"/>
<name>A0A0B7KBL2_BIOOC</name>
<protein>
    <submittedName>
        <fullName evidence="1">Uncharacterized protein</fullName>
    </submittedName>
</protein>
<gene>
    <name evidence="1" type="ORF">BN869_000008920_1</name>
</gene>
<dbReference type="Pfam" id="PF06041">
    <property type="entry name" value="DUF924"/>
    <property type="match status" value="1"/>
</dbReference>
<accession>A0A0B7KBL2</accession>
<dbReference type="InterPro" id="IPR010323">
    <property type="entry name" value="DUF924"/>
</dbReference>
<dbReference type="SUPFAM" id="SSF48452">
    <property type="entry name" value="TPR-like"/>
    <property type="match status" value="1"/>
</dbReference>
<dbReference type="Gene3D" id="1.25.40.10">
    <property type="entry name" value="Tetratricopeptide repeat domain"/>
    <property type="match status" value="1"/>
</dbReference>
<evidence type="ECO:0000313" key="1">
    <source>
        <dbReference type="EMBL" id="CEO52862.1"/>
    </source>
</evidence>
<dbReference type="EMBL" id="CDPU01000031">
    <property type="protein sequence ID" value="CEO52862.1"/>
    <property type="molecule type" value="Genomic_DNA"/>
</dbReference>